<evidence type="ECO:0000256" key="1">
    <source>
        <dbReference type="SAM" id="MobiDB-lite"/>
    </source>
</evidence>
<comment type="caution">
    <text evidence="2">The sequence shown here is derived from an EMBL/GenBank/DDBJ whole genome shotgun (WGS) entry which is preliminary data.</text>
</comment>
<feature type="compositionally biased region" description="Basic residues" evidence="1">
    <location>
        <begin position="84"/>
        <end position="102"/>
    </location>
</feature>
<dbReference type="PANTHER" id="PTHR34810:SF1">
    <property type="entry name" value="DNA-BINDING PROTEIN BIN4"/>
    <property type="match status" value="1"/>
</dbReference>
<dbReference type="PANTHER" id="PTHR34810">
    <property type="entry name" value="DNA-BINDING PROTEIN BIN4"/>
    <property type="match status" value="1"/>
</dbReference>
<dbReference type="GO" id="GO:0009330">
    <property type="term" value="C:DNA topoisomerase type II (double strand cut, ATP-hydrolyzing) complex"/>
    <property type="evidence" value="ECO:0007669"/>
    <property type="project" value="InterPro"/>
</dbReference>
<dbReference type="GO" id="GO:0003690">
    <property type="term" value="F:double-stranded DNA binding"/>
    <property type="evidence" value="ECO:0007669"/>
    <property type="project" value="InterPro"/>
</dbReference>
<protein>
    <submittedName>
        <fullName evidence="2">DNA-binding protein BIN4</fullName>
    </submittedName>
</protein>
<dbReference type="GO" id="GO:0005634">
    <property type="term" value="C:nucleus"/>
    <property type="evidence" value="ECO:0007669"/>
    <property type="project" value="TreeGrafter"/>
</dbReference>
<gene>
    <name evidence="2" type="ORF">G2W53_030564</name>
</gene>
<keyword evidence="2" id="KW-0238">DNA-binding</keyword>
<dbReference type="GO" id="GO:0042023">
    <property type="term" value="P:DNA endoreduplication"/>
    <property type="evidence" value="ECO:0007669"/>
    <property type="project" value="InterPro"/>
</dbReference>
<dbReference type="AlphaFoldDB" id="A0A834T785"/>
<keyword evidence="3" id="KW-1185">Reference proteome</keyword>
<name>A0A834T785_9FABA</name>
<dbReference type="OrthoDB" id="549068at2759"/>
<evidence type="ECO:0000313" key="2">
    <source>
        <dbReference type="EMBL" id="KAF7816595.1"/>
    </source>
</evidence>
<evidence type="ECO:0000313" key="3">
    <source>
        <dbReference type="Proteomes" id="UP000634136"/>
    </source>
</evidence>
<dbReference type="InterPro" id="IPR033246">
    <property type="entry name" value="BIN4"/>
</dbReference>
<organism evidence="2 3">
    <name type="scientific">Senna tora</name>
    <dbReference type="NCBI Taxonomy" id="362788"/>
    <lineage>
        <taxon>Eukaryota</taxon>
        <taxon>Viridiplantae</taxon>
        <taxon>Streptophyta</taxon>
        <taxon>Embryophyta</taxon>
        <taxon>Tracheophyta</taxon>
        <taxon>Spermatophyta</taxon>
        <taxon>Magnoliopsida</taxon>
        <taxon>eudicotyledons</taxon>
        <taxon>Gunneridae</taxon>
        <taxon>Pentapetalae</taxon>
        <taxon>rosids</taxon>
        <taxon>fabids</taxon>
        <taxon>Fabales</taxon>
        <taxon>Fabaceae</taxon>
        <taxon>Caesalpinioideae</taxon>
        <taxon>Cassia clade</taxon>
        <taxon>Senna</taxon>
    </lineage>
</organism>
<sequence length="102" mass="11038">MNDFIQLKPQSNVYEAETMIEGTLDGFSFDSDGEADKLPKSIPAQTDQNEDVEEQTNKKTKGKADKSSGAAKKRGRSAGGKPPAPKKTRKKAPASKKTKAKK</sequence>
<accession>A0A834T785</accession>
<proteinExistence type="predicted"/>
<reference evidence="2" key="1">
    <citation type="submission" date="2020-09" db="EMBL/GenBank/DDBJ databases">
        <title>Genome-Enabled Discovery of Anthraquinone Biosynthesis in Senna tora.</title>
        <authorList>
            <person name="Kang S.-H."/>
            <person name="Pandey R.P."/>
            <person name="Lee C.-M."/>
            <person name="Sim J.-S."/>
            <person name="Jeong J.-T."/>
            <person name="Choi B.-S."/>
            <person name="Jung M."/>
            <person name="Ginzburg D."/>
            <person name="Zhao K."/>
            <person name="Won S.Y."/>
            <person name="Oh T.-J."/>
            <person name="Yu Y."/>
            <person name="Kim N.-H."/>
            <person name="Lee O.R."/>
            <person name="Lee T.-H."/>
            <person name="Bashyal P."/>
            <person name="Kim T.-S."/>
            <person name="Lee W.-H."/>
            <person name="Kawkins C."/>
            <person name="Kim C.-K."/>
            <person name="Kim J.S."/>
            <person name="Ahn B.O."/>
            <person name="Rhee S.Y."/>
            <person name="Sohng J.K."/>
        </authorList>
    </citation>
    <scope>NUCLEOTIDE SEQUENCE</scope>
    <source>
        <tissue evidence="2">Leaf</tissue>
    </source>
</reference>
<dbReference type="GO" id="GO:0051276">
    <property type="term" value="P:chromosome organization"/>
    <property type="evidence" value="ECO:0007669"/>
    <property type="project" value="TreeGrafter"/>
</dbReference>
<feature type="region of interest" description="Disordered" evidence="1">
    <location>
        <begin position="24"/>
        <end position="102"/>
    </location>
</feature>
<dbReference type="Proteomes" id="UP000634136">
    <property type="component" value="Unassembled WGS sequence"/>
</dbReference>
<dbReference type="EMBL" id="JAAIUW010000009">
    <property type="protein sequence ID" value="KAF7816595.1"/>
    <property type="molecule type" value="Genomic_DNA"/>
</dbReference>